<protein>
    <recommendedName>
        <fullName evidence="4">ODAD1 central coiled coil region domain-containing protein</fullName>
    </recommendedName>
</protein>
<dbReference type="Proteomes" id="UP000794436">
    <property type="component" value="Unassembled WGS sequence"/>
</dbReference>
<name>A0A8K1CA80_PYTOL</name>
<dbReference type="EMBL" id="SPLM01000109">
    <property type="protein sequence ID" value="TMW59422.1"/>
    <property type="molecule type" value="Genomic_DNA"/>
</dbReference>
<keyword evidence="6" id="KW-1185">Reference proteome</keyword>
<dbReference type="OrthoDB" id="6766775at2759"/>
<feature type="domain" description="ODAD1 central coiled coil region" evidence="4">
    <location>
        <begin position="201"/>
        <end position="307"/>
    </location>
</feature>
<comment type="caution">
    <text evidence="5">The sequence shown here is derived from an EMBL/GenBank/DDBJ whole genome shotgun (WGS) entry which is preliminary data.</text>
</comment>
<proteinExistence type="predicted"/>
<evidence type="ECO:0000256" key="2">
    <source>
        <dbReference type="SAM" id="Coils"/>
    </source>
</evidence>
<feature type="compositionally biased region" description="Low complexity" evidence="3">
    <location>
        <begin position="166"/>
        <end position="179"/>
    </location>
</feature>
<dbReference type="PANTHER" id="PTHR21694">
    <property type="entry name" value="COILED-COIL DOMAIN-CONTAINING PROTEIN 63"/>
    <property type="match status" value="1"/>
</dbReference>
<gene>
    <name evidence="5" type="ORF">Poli38472_004491</name>
</gene>
<feature type="coiled-coil region" evidence="2">
    <location>
        <begin position="420"/>
        <end position="447"/>
    </location>
</feature>
<dbReference type="AlphaFoldDB" id="A0A8K1CA80"/>
<dbReference type="InterPro" id="IPR051876">
    <property type="entry name" value="ODA-DC/CCD"/>
</dbReference>
<feature type="region of interest" description="Disordered" evidence="3">
    <location>
        <begin position="326"/>
        <end position="354"/>
    </location>
</feature>
<feature type="region of interest" description="Disordered" evidence="3">
    <location>
        <begin position="162"/>
        <end position="198"/>
    </location>
</feature>
<dbReference type="PANTHER" id="PTHR21694:SF18">
    <property type="entry name" value="COILED-COIL DOMAIN-CONTAINING PROTEIN 63"/>
    <property type="match status" value="1"/>
</dbReference>
<reference evidence="5" key="1">
    <citation type="submission" date="2019-03" db="EMBL/GenBank/DDBJ databases">
        <title>Long read genome sequence of the mycoparasitic Pythium oligandrum ATCC 38472 isolated from sugarbeet rhizosphere.</title>
        <authorList>
            <person name="Gaulin E."/>
        </authorList>
    </citation>
    <scope>NUCLEOTIDE SEQUENCE</scope>
    <source>
        <strain evidence="5">ATCC 38472_TT</strain>
    </source>
</reference>
<feature type="compositionally biased region" description="Basic and acidic residues" evidence="3">
    <location>
        <begin position="34"/>
        <end position="44"/>
    </location>
</feature>
<evidence type="ECO:0000256" key="3">
    <source>
        <dbReference type="SAM" id="MobiDB-lite"/>
    </source>
</evidence>
<evidence type="ECO:0000256" key="1">
    <source>
        <dbReference type="ARBA" id="ARBA00023054"/>
    </source>
</evidence>
<feature type="coiled-coil region" evidence="2">
    <location>
        <begin position="266"/>
        <end position="311"/>
    </location>
</feature>
<keyword evidence="1 2" id="KW-0175">Coiled coil</keyword>
<dbReference type="InterPro" id="IPR049258">
    <property type="entry name" value="ODAD1_CC"/>
</dbReference>
<dbReference type="Pfam" id="PF21773">
    <property type="entry name" value="ODAD1_CC"/>
    <property type="match status" value="2"/>
</dbReference>
<accession>A0A8K1CA80</accession>
<evidence type="ECO:0000259" key="4">
    <source>
        <dbReference type="Pfam" id="PF21773"/>
    </source>
</evidence>
<organism evidence="5 6">
    <name type="scientific">Pythium oligandrum</name>
    <name type="common">Mycoparasitic fungus</name>
    <dbReference type="NCBI Taxonomy" id="41045"/>
    <lineage>
        <taxon>Eukaryota</taxon>
        <taxon>Sar</taxon>
        <taxon>Stramenopiles</taxon>
        <taxon>Oomycota</taxon>
        <taxon>Peronosporomycetes</taxon>
        <taxon>Pythiales</taxon>
        <taxon>Pythiaceae</taxon>
        <taxon>Pythium</taxon>
    </lineage>
</organism>
<feature type="compositionally biased region" description="Low complexity" evidence="3">
    <location>
        <begin position="50"/>
        <end position="78"/>
    </location>
</feature>
<feature type="compositionally biased region" description="Low complexity" evidence="3">
    <location>
        <begin position="334"/>
        <end position="350"/>
    </location>
</feature>
<sequence length="766" mass="84499">MELLMQSDTTLGVVATLTLAQQQQQQRKKPAPTDNEKGCSDKPNKKATKKQPTATPDESATTKSASPVPSPVPSASAKKYSVHDQRDVIRKVQEQNQILKQELAIERRDAKKQVLALASDHTKQRLEALHKLTEQFTKKTEQARKLVFKLNEQLAKKEHELERLRQQQQQALEGSSSGSNAGGPGNESASAVPETSAAMTRRLRSLENRLELTLVKRNEMDSINKHLRSQIDKVRRDRIIFDGIYKKLEKEMCDFRGRHDACGDELQRVMQAKEQVQQEMAQLEAQTELEQRQYEQQFKTLKAQIETLMRDGALCESSFGFQTTVDDTKGSNKTAAPTSSAAPASNGATPDASPLKRISALSTWKIGFDKALASTNDSLVAKYDQVFDGIKQMTGIRDITQLADAILHKDEENFKRFKHVEELQREEVVLQAELEQLTREIDAYKAQEGIATSAVQKQQCRVLEAKFQQQLEQHKAFDVEYEDATTQLARMKSSIHSIHSMLVRANCAKNVDRFSTQHGNAPLTVGAHSARDITDTNVLEYLQAIEIFTSSLMKETHDAAMEEAAVRTGDGGSGGSAQYLTEAVPPSPVGHGPKTLPSDPTQRLRVQVPSFGGVNGVITVPSSAQADVHEHRPTTIGHVSPSLAAAKMQRKKTGRFELSSRKSLSQQQFAAALAAAGMSPPPSLLLGEGTPPWSMSELAAHRPVSGPRSVLTPASYQLHPSDEDEGERMYTYEELKHLAARHIVKQAAPVSPLGLVTSSLAKNHVT</sequence>
<evidence type="ECO:0000313" key="6">
    <source>
        <dbReference type="Proteomes" id="UP000794436"/>
    </source>
</evidence>
<feature type="domain" description="ODAD1 central coiled coil region" evidence="4">
    <location>
        <begin position="375"/>
        <end position="500"/>
    </location>
</feature>
<feature type="region of interest" description="Disordered" evidence="3">
    <location>
        <begin position="20"/>
        <end position="83"/>
    </location>
</feature>
<evidence type="ECO:0000313" key="5">
    <source>
        <dbReference type="EMBL" id="TMW59422.1"/>
    </source>
</evidence>